<evidence type="ECO:0000313" key="3">
    <source>
        <dbReference type="Proteomes" id="UP000242205"/>
    </source>
</evidence>
<feature type="compositionally biased region" description="Low complexity" evidence="1">
    <location>
        <begin position="29"/>
        <end position="42"/>
    </location>
</feature>
<evidence type="ECO:0000256" key="1">
    <source>
        <dbReference type="SAM" id="MobiDB-lite"/>
    </source>
</evidence>
<feature type="compositionally biased region" description="Basic and acidic residues" evidence="1">
    <location>
        <begin position="53"/>
        <end position="62"/>
    </location>
</feature>
<dbReference type="Proteomes" id="UP000242205">
    <property type="component" value="Chromosome"/>
</dbReference>
<gene>
    <name evidence="2" type="ORF">C0099_03305</name>
</gene>
<dbReference type="RefSeq" id="WP_102246130.1">
    <property type="nucleotide sequence ID" value="NZ_CP025682.1"/>
</dbReference>
<dbReference type="KEGG" id="atw:C0099_03305"/>
<feature type="region of interest" description="Disordered" evidence="1">
    <location>
        <begin position="1"/>
        <end position="67"/>
    </location>
</feature>
<keyword evidence="3" id="KW-1185">Reference proteome</keyword>
<organism evidence="2 3">
    <name type="scientific">Pseudazoarcus pumilus</name>
    <dbReference type="NCBI Taxonomy" id="2067960"/>
    <lineage>
        <taxon>Bacteria</taxon>
        <taxon>Pseudomonadati</taxon>
        <taxon>Pseudomonadota</taxon>
        <taxon>Betaproteobacteria</taxon>
        <taxon>Rhodocyclales</taxon>
        <taxon>Zoogloeaceae</taxon>
        <taxon>Pseudazoarcus</taxon>
    </lineage>
</organism>
<reference evidence="2 3" key="1">
    <citation type="submission" date="2018-01" db="EMBL/GenBank/DDBJ databases">
        <authorList>
            <person name="Fu G.-Y."/>
        </authorList>
    </citation>
    <scope>NUCLEOTIDE SEQUENCE [LARGE SCALE GENOMIC DNA]</scope>
    <source>
        <strain evidence="2 3">SY39</strain>
    </source>
</reference>
<evidence type="ECO:0000313" key="2">
    <source>
        <dbReference type="EMBL" id="AUN94058.1"/>
    </source>
</evidence>
<dbReference type="EMBL" id="CP025682">
    <property type="protein sequence ID" value="AUN94058.1"/>
    <property type="molecule type" value="Genomic_DNA"/>
</dbReference>
<protein>
    <submittedName>
        <fullName evidence="2">Uncharacterized protein</fullName>
    </submittedName>
</protein>
<name>A0A2I6S496_9RHOO</name>
<proteinExistence type="predicted"/>
<sequence length="99" mass="9967">MIGASSPAAMLPPPGGGTRTPPVRRRARSAAQDRAVATQAAQMALQARVEQAMQEREGREEAANDGGAAAFELVDTAVRAAYGAGAATTTPGASISVFA</sequence>
<accession>A0A2I6S496</accession>
<dbReference type="AlphaFoldDB" id="A0A2I6S496"/>